<gene>
    <name evidence="1" type="ORF">CCAX7_30480</name>
</gene>
<dbReference type="InterPro" id="IPR050458">
    <property type="entry name" value="LolB"/>
</dbReference>
<dbReference type="SMART" id="SM00327">
    <property type="entry name" value="VWA"/>
    <property type="match status" value="1"/>
</dbReference>
<dbReference type="PANTHER" id="PTHR30634:SF16">
    <property type="entry name" value="OUTER-MEMBRANE LIPOPROTEIN LOLB"/>
    <property type="match status" value="1"/>
</dbReference>
<sequence>MDRTDERQRRWRLLLGGNEADGIGCALSDQDAAIDRALSALYDPTMSGGFSSKGERRGGSEASAPNVARWLGDIRSYFPASVVRVMQQDALERLNLRQMLLEPEMLSAVEPDVHLVATLIALKNVIPSRTRDTARQVVRQVVEDLQKRLASPTRQAVQGSLNRAIRNRRPRHNEIDWNRTIRANLRHYQPEYKTIIPETRIGFGRKRAALRDIVLCIDQSGSMATSVVYASVFGAVLASLPAVDTRMVVFDTSVVDLTEELHDPVELLFGAQLGGGTDINRALAYCQEHVRRPQETIFVLISDLYEGGDRNQMLKRIATLVSAGVQFIALLALSDDGAPSYDHHNAEVLASLGVPAFACTPDQFPALMAAAIGRQDIGQWAAAQEIVTARRGA</sequence>
<dbReference type="InterPro" id="IPR002035">
    <property type="entry name" value="VWF_A"/>
</dbReference>
<evidence type="ECO:0000313" key="2">
    <source>
        <dbReference type="Proteomes" id="UP000287394"/>
    </source>
</evidence>
<evidence type="ECO:0000313" key="1">
    <source>
        <dbReference type="EMBL" id="BDI30997.1"/>
    </source>
</evidence>
<dbReference type="SUPFAM" id="SSF53300">
    <property type="entry name" value="vWA-like"/>
    <property type="match status" value="1"/>
</dbReference>
<keyword evidence="2" id="KW-1185">Reference proteome</keyword>
<organism evidence="1 2">
    <name type="scientific">Capsulimonas corticalis</name>
    <dbReference type="NCBI Taxonomy" id="2219043"/>
    <lineage>
        <taxon>Bacteria</taxon>
        <taxon>Bacillati</taxon>
        <taxon>Armatimonadota</taxon>
        <taxon>Armatimonadia</taxon>
        <taxon>Capsulimonadales</taxon>
        <taxon>Capsulimonadaceae</taxon>
        <taxon>Capsulimonas</taxon>
    </lineage>
</organism>
<dbReference type="InterPro" id="IPR008912">
    <property type="entry name" value="Uncharacterised_CoxE"/>
</dbReference>
<dbReference type="EMBL" id="AP025739">
    <property type="protein sequence ID" value="BDI30997.1"/>
    <property type="molecule type" value="Genomic_DNA"/>
</dbReference>
<reference evidence="1 2" key="1">
    <citation type="journal article" date="2019" name="Int. J. Syst. Evol. Microbiol.">
        <title>Capsulimonas corticalis gen. nov., sp. nov., an aerobic capsulated bacterium, of a novel bacterial order, Capsulimonadales ord. nov., of the class Armatimonadia of the phylum Armatimonadetes.</title>
        <authorList>
            <person name="Li J."/>
            <person name="Kudo C."/>
            <person name="Tonouchi A."/>
        </authorList>
    </citation>
    <scope>NUCLEOTIDE SEQUENCE [LARGE SCALE GENOMIC DNA]</scope>
    <source>
        <strain evidence="1 2">AX-7</strain>
    </source>
</reference>
<dbReference type="Gene3D" id="3.40.50.410">
    <property type="entry name" value="von Willebrand factor, type A domain"/>
    <property type="match status" value="1"/>
</dbReference>
<dbReference type="OrthoDB" id="9789979at2"/>
<dbReference type="RefSeq" id="WP_119320427.1">
    <property type="nucleotide sequence ID" value="NZ_AP025739.1"/>
</dbReference>
<dbReference type="Pfam" id="PF05762">
    <property type="entry name" value="VWA_CoxE"/>
    <property type="match status" value="1"/>
</dbReference>
<dbReference type="InterPro" id="IPR036465">
    <property type="entry name" value="vWFA_dom_sf"/>
</dbReference>
<accession>A0A402CSQ0</accession>
<dbReference type="PANTHER" id="PTHR30634">
    <property type="entry name" value="OUTER MEMBRANE LOLAB LIPOPROTEIN INSERTION APPARATUS"/>
    <property type="match status" value="1"/>
</dbReference>
<dbReference type="Proteomes" id="UP000287394">
    <property type="component" value="Chromosome"/>
</dbReference>
<dbReference type="KEGG" id="ccot:CCAX7_30480"/>
<dbReference type="AlphaFoldDB" id="A0A402CSQ0"/>
<name>A0A402CSQ0_9BACT</name>
<protein>
    <submittedName>
        <fullName evidence="1">VWA domain-containing protein</fullName>
    </submittedName>
</protein>
<proteinExistence type="predicted"/>